<feature type="non-terminal residue" evidence="13">
    <location>
        <position position="1"/>
    </location>
</feature>
<organism evidence="13 14">
    <name type="scientific">Trichinella spiralis</name>
    <name type="common">Trichina worm</name>
    <dbReference type="NCBI Taxonomy" id="6334"/>
    <lineage>
        <taxon>Eukaryota</taxon>
        <taxon>Metazoa</taxon>
        <taxon>Ecdysozoa</taxon>
        <taxon>Nematoda</taxon>
        <taxon>Enoplea</taxon>
        <taxon>Dorylaimia</taxon>
        <taxon>Trichinellida</taxon>
        <taxon>Trichinellidae</taxon>
        <taxon>Trichinella</taxon>
    </lineage>
</organism>
<dbReference type="EC" id="3.1.3.16" evidence="11"/>
<dbReference type="SUPFAM" id="SSF56300">
    <property type="entry name" value="Metallo-dependent phosphatases"/>
    <property type="match status" value="1"/>
</dbReference>
<evidence type="ECO:0000256" key="4">
    <source>
        <dbReference type="ARBA" id="ARBA00022801"/>
    </source>
</evidence>
<evidence type="ECO:0000256" key="8">
    <source>
        <dbReference type="ARBA" id="ARBA00047761"/>
    </source>
</evidence>
<comment type="catalytic activity">
    <reaction evidence="9 11">
        <text>O-phospho-L-threonyl-[protein] + H2O = L-threonyl-[protein] + phosphate</text>
        <dbReference type="Rhea" id="RHEA:47004"/>
        <dbReference type="Rhea" id="RHEA-COMP:11060"/>
        <dbReference type="Rhea" id="RHEA-COMP:11605"/>
        <dbReference type="ChEBI" id="CHEBI:15377"/>
        <dbReference type="ChEBI" id="CHEBI:30013"/>
        <dbReference type="ChEBI" id="CHEBI:43474"/>
        <dbReference type="ChEBI" id="CHEBI:61977"/>
        <dbReference type="EC" id="3.1.3.16"/>
    </reaction>
</comment>
<keyword evidence="5" id="KW-0904">Protein phosphatase</keyword>
<dbReference type="GO" id="GO:0004722">
    <property type="term" value="F:protein serine/threonine phosphatase activity"/>
    <property type="evidence" value="ECO:0007669"/>
    <property type="project" value="UniProtKB-EC"/>
</dbReference>
<evidence type="ECO:0000313" key="14">
    <source>
        <dbReference type="Proteomes" id="UP000054776"/>
    </source>
</evidence>
<accession>A0A0V1BZ74</accession>
<dbReference type="SMART" id="SM00156">
    <property type="entry name" value="PP2Ac"/>
    <property type="match status" value="1"/>
</dbReference>
<dbReference type="STRING" id="6334.A0A0V1BZ74"/>
<evidence type="ECO:0000256" key="2">
    <source>
        <dbReference type="ARBA" id="ARBA00008294"/>
    </source>
</evidence>
<dbReference type="GO" id="GO:0097723">
    <property type="term" value="P:amoeboid sperm motility"/>
    <property type="evidence" value="ECO:0007669"/>
    <property type="project" value="UniProtKB-ARBA"/>
</dbReference>
<name>A0A0V1BZ74_TRISP</name>
<evidence type="ECO:0000256" key="7">
    <source>
        <dbReference type="ARBA" id="ARBA00037818"/>
    </source>
</evidence>
<dbReference type="GO" id="GO:0046872">
    <property type="term" value="F:metal ion binding"/>
    <property type="evidence" value="ECO:0007669"/>
    <property type="project" value="UniProtKB-KW"/>
</dbReference>
<reference evidence="13 14" key="1">
    <citation type="submission" date="2015-01" db="EMBL/GenBank/DDBJ databases">
        <title>Evolution of Trichinella species and genotypes.</title>
        <authorList>
            <person name="Korhonen P.K."/>
            <person name="Edoardo P."/>
            <person name="Giuseppe L.R."/>
            <person name="Gasser R.B."/>
        </authorList>
    </citation>
    <scope>NUCLEOTIDE SEQUENCE [LARGE SCALE GENOMIC DNA]</scope>
    <source>
        <strain evidence="13">ISS3</strain>
    </source>
</reference>
<dbReference type="PRINTS" id="PR00114">
    <property type="entry name" value="STPHPHTASE"/>
</dbReference>
<evidence type="ECO:0000313" key="13">
    <source>
        <dbReference type="EMBL" id="KRY42232.1"/>
    </source>
</evidence>
<dbReference type="PANTHER" id="PTHR11668">
    <property type="entry name" value="SERINE/THREONINE PROTEIN PHOSPHATASE"/>
    <property type="match status" value="1"/>
</dbReference>
<dbReference type="InParanoid" id="A0A0V1BZ74"/>
<dbReference type="FunFam" id="3.60.21.10:FF:000026">
    <property type="entry name" value="Serine/threonine-protein phosphatase"/>
    <property type="match status" value="1"/>
</dbReference>
<gene>
    <name evidence="13" type="ORF">T01_3200</name>
</gene>
<evidence type="ECO:0000256" key="9">
    <source>
        <dbReference type="ARBA" id="ARBA00048336"/>
    </source>
</evidence>
<keyword evidence="6" id="KW-0464">Manganese</keyword>
<evidence type="ECO:0000256" key="5">
    <source>
        <dbReference type="ARBA" id="ARBA00022912"/>
    </source>
</evidence>
<dbReference type="GO" id="GO:0005634">
    <property type="term" value="C:nucleus"/>
    <property type="evidence" value="ECO:0007669"/>
    <property type="project" value="TreeGrafter"/>
</dbReference>
<dbReference type="GO" id="GO:0000785">
    <property type="term" value="C:chromatin"/>
    <property type="evidence" value="ECO:0007669"/>
    <property type="project" value="UniProtKB-ARBA"/>
</dbReference>
<protein>
    <recommendedName>
        <fullName evidence="11">Serine/threonine-protein phosphatase</fullName>
        <ecNumber evidence="11">3.1.3.16</ecNumber>
    </recommendedName>
</protein>
<dbReference type="Proteomes" id="UP000054776">
    <property type="component" value="Unassembled WGS sequence"/>
</dbReference>
<evidence type="ECO:0000256" key="3">
    <source>
        <dbReference type="ARBA" id="ARBA00022723"/>
    </source>
</evidence>
<dbReference type="AlphaFoldDB" id="A0A0V1BZ74"/>
<comment type="similarity">
    <text evidence="2 11">Belongs to the PPP phosphatase family.</text>
</comment>
<evidence type="ECO:0000256" key="6">
    <source>
        <dbReference type="ARBA" id="ARBA00023211"/>
    </source>
</evidence>
<dbReference type="OrthoDB" id="1930084at2759"/>
<dbReference type="GO" id="GO:0007060">
    <property type="term" value="P:male meiosis chromosome segregation"/>
    <property type="evidence" value="ECO:0007669"/>
    <property type="project" value="UniProtKB-ARBA"/>
</dbReference>
<comment type="subcellular location">
    <subcellularLocation>
        <location evidence="7">Cell projection</location>
        <location evidence="7">Pseudopodium</location>
    </subcellularLocation>
</comment>
<dbReference type="Pfam" id="PF00149">
    <property type="entry name" value="Metallophos"/>
    <property type="match status" value="1"/>
</dbReference>
<dbReference type="InterPro" id="IPR029052">
    <property type="entry name" value="Metallo-depent_PP-like"/>
</dbReference>
<dbReference type="PROSITE" id="PS00125">
    <property type="entry name" value="SER_THR_PHOSPHATASE"/>
    <property type="match status" value="1"/>
</dbReference>
<evidence type="ECO:0000256" key="10">
    <source>
        <dbReference type="ARBA" id="ARBA00054219"/>
    </source>
</evidence>
<feature type="domain" description="Serine/threonine specific protein phosphatases" evidence="12">
    <location>
        <begin position="178"/>
        <end position="183"/>
    </location>
</feature>
<sequence>LAVCEMELCSMQYTAFWYQKCKSWNQSNWLKFMSSERFGQTSAASCSNCFVASGMLQKIIRSVQEKQARWKGLQEKLLRNRGSTTPLTEQELMDILNAAIPLLLAEQSLIEFKAPVVICGDIHGQFEDLLRLYDSVGWPPEKRYLFLGDYVDRGPQSVEVMSLQILLKLQYPNDYFLLRGNHEHAVINQSYGFYDECTSRYSVNLWKRFQNLFVCMPLSALVSKKIFCMHGGISSELKNFDQIRGIQRPTSVSPSGILCDLLWSDPDENTSGYKKSPRGIGCVFGENVTIEFCDNMGIDLIVRAHQVFDQGYQFFANRRCVTIFSAPNYCNLFNNAAAALIIDKNLNCKIVQIMPRNKKKK</sequence>
<keyword evidence="14" id="KW-1185">Reference proteome</keyword>
<dbReference type="InterPro" id="IPR004843">
    <property type="entry name" value="Calcineurin-like_PHP"/>
</dbReference>
<proteinExistence type="inferred from homology"/>
<comment type="function">
    <text evidence="10">Probable phosphatase which plays a redundant role with gsp-4 in spermatogenesis by regulating sister chromatid segregation during meiosis. In addition, involved in sperm motility by controlling the dynamic disassembly of major sperm proteins (MSP) in the spermatozoan pseudopodium.</text>
</comment>
<dbReference type="GO" id="GO:0031143">
    <property type="term" value="C:pseudopodium"/>
    <property type="evidence" value="ECO:0007669"/>
    <property type="project" value="UniProtKB-SubCell"/>
</dbReference>
<dbReference type="Gene3D" id="3.60.21.10">
    <property type="match status" value="1"/>
</dbReference>
<dbReference type="InterPro" id="IPR050341">
    <property type="entry name" value="PP1_catalytic_subunit"/>
</dbReference>
<keyword evidence="4 11" id="KW-0378">Hydrolase</keyword>
<dbReference type="GO" id="GO:0031272">
    <property type="term" value="P:regulation of pseudopodium assembly"/>
    <property type="evidence" value="ECO:0007669"/>
    <property type="project" value="UniProtKB-ARBA"/>
</dbReference>
<comment type="cofactor">
    <cofactor evidence="1">
        <name>Mn(2+)</name>
        <dbReference type="ChEBI" id="CHEBI:29035"/>
    </cofactor>
</comment>
<comment type="catalytic activity">
    <reaction evidence="8">
        <text>O-phospho-L-seryl-[protein] + H2O = L-seryl-[protein] + phosphate</text>
        <dbReference type="Rhea" id="RHEA:20629"/>
        <dbReference type="Rhea" id="RHEA-COMP:9863"/>
        <dbReference type="Rhea" id="RHEA-COMP:11604"/>
        <dbReference type="ChEBI" id="CHEBI:15377"/>
        <dbReference type="ChEBI" id="CHEBI:29999"/>
        <dbReference type="ChEBI" id="CHEBI:43474"/>
        <dbReference type="ChEBI" id="CHEBI:83421"/>
        <dbReference type="EC" id="3.1.3.16"/>
    </reaction>
</comment>
<evidence type="ECO:0000256" key="11">
    <source>
        <dbReference type="RuleBase" id="RU004273"/>
    </source>
</evidence>
<dbReference type="InterPro" id="IPR006186">
    <property type="entry name" value="Ser/Thr-sp_prot-phosphatase"/>
</dbReference>
<evidence type="ECO:0000259" key="12">
    <source>
        <dbReference type="PROSITE" id="PS00125"/>
    </source>
</evidence>
<evidence type="ECO:0000256" key="1">
    <source>
        <dbReference type="ARBA" id="ARBA00001936"/>
    </source>
</evidence>
<keyword evidence="3" id="KW-0479">Metal-binding</keyword>
<dbReference type="EMBL" id="JYDH01000004">
    <property type="protein sequence ID" value="KRY42232.1"/>
    <property type="molecule type" value="Genomic_DNA"/>
</dbReference>
<dbReference type="PANTHER" id="PTHR11668:SF300">
    <property type="entry name" value="SERINE_THREONINE-PROTEIN PHOSPHATASE"/>
    <property type="match status" value="1"/>
</dbReference>
<dbReference type="GO" id="GO:0018991">
    <property type="term" value="P:egg-laying behavior"/>
    <property type="evidence" value="ECO:0007669"/>
    <property type="project" value="UniProtKB-ARBA"/>
</dbReference>
<dbReference type="GO" id="GO:0005737">
    <property type="term" value="C:cytoplasm"/>
    <property type="evidence" value="ECO:0007669"/>
    <property type="project" value="TreeGrafter"/>
</dbReference>
<comment type="caution">
    <text evidence="13">The sequence shown here is derived from an EMBL/GenBank/DDBJ whole genome shotgun (WGS) entry which is preliminary data.</text>
</comment>